<dbReference type="Pfam" id="PF13470">
    <property type="entry name" value="PIN_3"/>
    <property type="match status" value="1"/>
</dbReference>
<dbReference type="InterPro" id="IPR029060">
    <property type="entry name" value="PIN-like_dom_sf"/>
</dbReference>
<accession>A0A7T5VE25</accession>
<protein>
    <submittedName>
        <fullName evidence="2">PIN domain-containing protein</fullName>
    </submittedName>
</protein>
<dbReference type="PANTHER" id="PTHR34610">
    <property type="entry name" value="SSL7007 PROTEIN"/>
    <property type="match status" value="1"/>
</dbReference>
<evidence type="ECO:0000313" key="3">
    <source>
        <dbReference type="Proteomes" id="UP000596092"/>
    </source>
</evidence>
<gene>
    <name evidence="2" type="ORF">HP555_09330</name>
</gene>
<dbReference type="EMBL" id="CP054140">
    <property type="protein sequence ID" value="QQG66054.1"/>
    <property type="molecule type" value="Genomic_DNA"/>
</dbReference>
<name>A0A7T5VE25_9BACT</name>
<reference evidence="2 3" key="1">
    <citation type="submission" date="2020-05" db="EMBL/GenBank/DDBJ databases">
        <title>Complete genome of Desulfobulbus oligotrophicus.</title>
        <authorList>
            <person name="Podar M."/>
        </authorList>
    </citation>
    <scope>NUCLEOTIDE SEQUENCE [LARGE SCALE GENOMIC DNA]</scope>
    <source>
        <strain evidence="2 3">Prop6</strain>
    </source>
</reference>
<sequence length="137" mass="15358">MRCLIDTNILISAALFPDSVPARAFMKAVSPPHDAVVCDYSLDEMRRVYNRKFPHKISDFERFLSLLTLSVEIVSTPEETGEGVRDKQKIRDLNDRPIYLAALAAGVDGILTGDKDFLDSGITHPRMITSAEFMRVD</sequence>
<dbReference type="CDD" id="cd09854">
    <property type="entry name" value="PIN_VapC-like"/>
    <property type="match status" value="1"/>
</dbReference>
<dbReference type="Proteomes" id="UP000596092">
    <property type="component" value="Chromosome"/>
</dbReference>
<dbReference type="InterPro" id="IPR002850">
    <property type="entry name" value="PIN_toxin-like"/>
</dbReference>
<evidence type="ECO:0000259" key="1">
    <source>
        <dbReference type="Pfam" id="PF13470"/>
    </source>
</evidence>
<feature type="domain" description="PIN" evidence="1">
    <location>
        <begin position="2"/>
        <end position="116"/>
    </location>
</feature>
<evidence type="ECO:0000313" key="2">
    <source>
        <dbReference type="EMBL" id="QQG66054.1"/>
    </source>
</evidence>
<dbReference type="AlphaFoldDB" id="A0A7T5VE25"/>
<dbReference type="PANTHER" id="PTHR34610:SF3">
    <property type="entry name" value="SSL7007 PROTEIN"/>
    <property type="match status" value="1"/>
</dbReference>
<organism evidence="2 3">
    <name type="scientific">Desulfobulbus oligotrophicus</name>
    <dbReference type="NCBI Taxonomy" id="1909699"/>
    <lineage>
        <taxon>Bacteria</taxon>
        <taxon>Pseudomonadati</taxon>
        <taxon>Thermodesulfobacteriota</taxon>
        <taxon>Desulfobulbia</taxon>
        <taxon>Desulfobulbales</taxon>
        <taxon>Desulfobulbaceae</taxon>
        <taxon>Desulfobulbus</taxon>
    </lineage>
</organism>
<dbReference type="KEGG" id="dog:HP555_09330"/>
<dbReference type="InterPro" id="IPR002716">
    <property type="entry name" value="PIN_dom"/>
</dbReference>
<dbReference type="Gene3D" id="3.40.50.1010">
    <property type="entry name" value="5'-nuclease"/>
    <property type="match status" value="1"/>
</dbReference>
<dbReference type="SUPFAM" id="SSF88723">
    <property type="entry name" value="PIN domain-like"/>
    <property type="match status" value="1"/>
</dbReference>
<keyword evidence="3" id="KW-1185">Reference proteome</keyword>
<proteinExistence type="predicted"/>
<dbReference type="RefSeq" id="WP_199261823.1">
    <property type="nucleotide sequence ID" value="NZ_CP054140.1"/>
</dbReference>